<protein>
    <recommendedName>
        <fullName evidence="4">Heme exporter protein D</fullName>
    </recommendedName>
</protein>
<evidence type="ECO:0000256" key="1">
    <source>
        <dbReference type="SAM" id="Phobius"/>
    </source>
</evidence>
<reference evidence="2 3" key="1">
    <citation type="submission" date="2024-06" db="EMBL/GenBank/DDBJ databases">
        <title>Genomic Encyclopedia of Type Strains, Phase IV (KMG-IV): sequencing the most valuable type-strain genomes for metagenomic binning, comparative biology and taxonomic classification.</title>
        <authorList>
            <person name="Goeker M."/>
        </authorList>
    </citation>
    <scope>NUCLEOTIDE SEQUENCE [LARGE SCALE GENOMIC DNA]</scope>
    <source>
        <strain evidence="2 3">DSM 21331</strain>
    </source>
</reference>
<organism evidence="2 3">
    <name type="scientific">Methylobacterium goesingense</name>
    <dbReference type="NCBI Taxonomy" id="243690"/>
    <lineage>
        <taxon>Bacteria</taxon>
        <taxon>Pseudomonadati</taxon>
        <taxon>Pseudomonadota</taxon>
        <taxon>Alphaproteobacteria</taxon>
        <taxon>Hyphomicrobiales</taxon>
        <taxon>Methylobacteriaceae</taxon>
        <taxon>Methylobacterium</taxon>
    </lineage>
</organism>
<name>A0ABV2L4H0_9HYPH</name>
<evidence type="ECO:0008006" key="4">
    <source>
        <dbReference type="Google" id="ProtNLM"/>
    </source>
</evidence>
<dbReference type="RefSeq" id="WP_238277127.1">
    <property type="nucleotide sequence ID" value="NZ_BPQL01000019.1"/>
</dbReference>
<sequence length="53" mass="5750">MSDGLFAAFDIGLVFALALGLAIWQLIVLKRGIRRDRAEAAARAEASQPPERP</sequence>
<accession>A0ABV2L4H0</accession>
<keyword evidence="1" id="KW-0472">Membrane</keyword>
<evidence type="ECO:0000313" key="2">
    <source>
        <dbReference type="EMBL" id="MET3691790.1"/>
    </source>
</evidence>
<keyword evidence="3" id="KW-1185">Reference proteome</keyword>
<gene>
    <name evidence="2" type="ORF">ABID43_001315</name>
</gene>
<keyword evidence="1" id="KW-1133">Transmembrane helix</keyword>
<dbReference type="Proteomes" id="UP001549145">
    <property type="component" value="Unassembled WGS sequence"/>
</dbReference>
<proteinExistence type="predicted"/>
<dbReference type="EMBL" id="JBEPMM010000002">
    <property type="protein sequence ID" value="MET3691790.1"/>
    <property type="molecule type" value="Genomic_DNA"/>
</dbReference>
<comment type="caution">
    <text evidence="2">The sequence shown here is derived from an EMBL/GenBank/DDBJ whole genome shotgun (WGS) entry which is preliminary data.</text>
</comment>
<evidence type="ECO:0000313" key="3">
    <source>
        <dbReference type="Proteomes" id="UP001549145"/>
    </source>
</evidence>
<keyword evidence="1" id="KW-0812">Transmembrane</keyword>
<feature type="transmembrane region" description="Helical" evidence="1">
    <location>
        <begin position="6"/>
        <end position="29"/>
    </location>
</feature>